<gene>
    <name evidence="3" type="ORF">EBB45_18685</name>
</gene>
<dbReference type="GO" id="GO:0008080">
    <property type="term" value="F:N-acetyltransferase activity"/>
    <property type="evidence" value="ECO:0007669"/>
    <property type="project" value="InterPro"/>
</dbReference>
<dbReference type="InterPro" id="IPR000182">
    <property type="entry name" value="GNAT_dom"/>
</dbReference>
<dbReference type="RefSeq" id="WP_124766861.1">
    <property type="nucleotide sequence ID" value="NZ_JAFBDY010000032.1"/>
</dbReference>
<evidence type="ECO:0000259" key="2">
    <source>
        <dbReference type="PROSITE" id="PS51186"/>
    </source>
</evidence>
<dbReference type="PANTHER" id="PTHR13947">
    <property type="entry name" value="GNAT FAMILY N-ACETYLTRANSFERASE"/>
    <property type="match status" value="1"/>
</dbReference>
<evidence type="ECO:0000256" key="1">
    <source>
        <dbReference type="ARBA" id="ARBA00022679"/>
    </source>
</evidence>
<dbReference type="PROSITE" id="PS51186">
    <property type="entry name" value="GNAT"/>
    <property type="match status" value="2"/>
</dbReference>
<keyword evidence="1 3" id="KW-0808">Transferase</keyword>
<sequence length="291" mass="32575">MNISIITASFPIDEETYNEVKALTEDASVLDGSPYLNMLNLFASRNPKSRGFFILAYDDTTNKLVGVIGAIDQIGLNTYEWSMLVDPMYRKIGIDEALLQVLSEGLIQREAEGELAIIIETDRYGRKLLEKHGYSYSFSEATFESKAEVSQPASEDLLIRQYNECDQESVIEILSEAFGDLREESVELIDFNTTTEGIILWVAEQNGQIVGTITSTKEGEVQWITALAVYPTVQGQGIGTALLKWVKDFAFRNGDKKVMLDVESENERALGVYKKAGFSKAVQFDYFIYTG</sequence>
<feature type="domain" description="N-acetyltransferase" evidence="2">
    <location>
        <begin position="1"/>
        <end position="164"/>
    </location>
</feature>
<feature type="domain" description="N-acetyltransferase" evidence="2">
    <location>
        <begin position="157"/>
        <end position="291"/>
    </location>
</feature>
<dbReference type="AlphaFoldDB" id="A0A3N9U4S1"/>
<dbReference type="OrthoDB" id="7163760at2"/>
<dbReference type="InterPro" id="IPR016181">
    <property type="entry name" value="Acyl_CoA_acyltransferase"/>
</dbReference>
<accession>A0A3N9U4S1</accession>
<dbReference type="Pfam" id="PF00583">
    <property type="entry name" value="Acetyltransf_1"/>
    <property type="match status" value="2"/>
</dbReference>
<dbReference type="InterPro" id="IPR050769">
    <property type="entry name" value="NAT_camello-type"/>
</dbReference>
<reference evidence="3 4" key="1">
    <citation type="journal article" date="2013" name="J. Microbiol.">
        <title>Lysinibacillus chungkukjangi sp. nov., isolated from Chungkukjang, Korean fermented soybean food.</title>
        <authorList>
            <person name="Kim S.J."/>
            <person name="Jang Y.H."/>
            <person name="Hamada M."/>
            <person name="Ahn J.H."/>
            <person name="Weon H.Y."/>
            <person name="Suzuki K."/>
            <person name="Whang K.S."/>
            <person name="Kwon S.W."/>
        </authorList>
    </citation>
    <scope>NUCLEOTIDE SEQUENCE [LARGE SCALE GENOMIC DNA]</scope>
    <source>
        <strain evidence="3 4">MCCC 1A12701</strain>
    </source>
</reference>
<evidence type="ECO:0000313" key="4">
    <source>
        <dbReference type="Proteomes" id="UP000274033"/>
    </source>
</evidence>
<dbReference type="Proteomes" id="UP000274033">
    <property type="component" value="Unassembled WGS sequence"/>
</dbReference>
<dbReference type="PANTHER" id="PTHR13947:SF37">
    <property type="entry name" value="LD18367P"/>
    <property type="match status" value="1"/>
</dbReference>
<organism evidence="3 4">
    <name type="scientific">Lysinibacillus composti</name>
    <dbReference type="NCBI Taxonomy" id="720633"/>
    <lineage>
        <taxon>Bacteria</taxon>
        <taxon>Bacillati</taxon>
        <taxon>Bacillota</taxon>
        <taxon>Bacilli</taxon>
        <taxon>Bacillales</taxon>
        <taxon>Bacillaceae</taxon>
        <taxon>Lysinibacillus</taxon>
    </lineage>
</organism>
<keyword evidence="4" id="KW-1185">Reference proteome</keyword>
<proteinExistence type="predicted"/>
<protein>
    <submittedName>
        <fullName evidence="3">GNAT family N-acetyltransferase</fullName>
    </submittedName>
</protein>
<evidence type="ECO:0000313" key="3">
    <source>
        <dbReference type="EMBL" id="RQW71609.1"/>
    </source>
</evidence>
<dbReference type="CDD" id="cd04301">
    <property type="entry name" value="NAT_SF"/>
    <property type="match status" value="1"/>
</dbReference>
<name>A0A3N9U4S1_9BACI</name>
<dbReference type="SUPFAM" id="SSF55729">
    <property type="entry name" value="Acyl-CoA N-acyltransferases (Nat)"/>
    <property type="match status" value="1"/>
</dbReference>
<dbReference type="Gene3D" id="3.40.630.30">
    <property type="match status" value="2"/>
</dbReference>
<dbReference type="EMBL" id="RRCT01000030">
    <property type="protein sequence ID" value="RQW71609.1"/>
    <property type="molecule type" value="Genomic_DNA"/>
</dbReference>
<comment type="caution">
    <text evidence="3">The sequence shown here is derived from an EMBL/GenBank/DDBJ whole genome shotgun (WGS) entry which is preliminary data.</text>
</comment>